<dbReference type="PROSITE" id="PS50041">
    <property type="entry name" value="C_TYPE_LECTIN_2"/>
    <property type="match status" value="1"/>
</dbReference>
<dbReference type="PANTHER" id="PTHR46746:SF9">
    <property type="entry name" value="CD209 ANTIGEN-LIKE PROTEIN C-LIKE"/>
    <property type="match status" value="1"/>
</dbReference>
<dbReference type="GeneTree" id="ENSGT01030000234823"/>
<protein>
    <recommendedName>
        <fullName evidence="6">C-type lectin domain-containing protein</fullName>
    </recommendedName>
</protein>
<comment type="subcellular location">
    <subcellularLocation>
        <location evidence="1">Membrane</location>
        <topology evidence="1">Single-pass membrane protein</topology>
    </subcellularLocation>
</comment>
<evidence type="ECO:0000256" key="1">
    <source>
        <dbReference type="ARBA" id="ARBA00004167"/>
    </source>
</evidence>
<evidence type="ECO:0000256" key="2">
    <source>
        <dbReference type="ARBA" id="ARBA00022734"/>
    </source>
</evidence>
<dbReference type="InterPro" id="IPR001304">
    <property type="entry name" value="C-type_lectin-like"/>
</dbReference>
<dbReference type="GO" id="GO:0016020">
    <property type="term" value="C:membrane"/>
    <property type="evidence" value="ECO:0007669"/>
    <property type="project" value="UniProtKB-SubCell"/>
</dbReference>
<keyword evidence="5" id="KW-1133">Transmembrane helix</keyword>
<evidence type="ECO:0000259" key="6">
    <source>
        <dbReference type="PROSITE" id="PS50041"/>
    </source>
</evidence>
<dbReference type="InterPro" id="IPR016187">
    <property type="entry name" value="CTDL_fold"/>
</dbReference>
<sequence length="333" mass="38062">MSLNFSDKKEEETVYDEVKVKNELIEQTDDTKDEKANNRDGHFRQLACCLGILCVVLLLAIIGVCVYITAFNHTSEQNQLKENLTILQAVNLNLTNINNKLNSTVNNLTVQLDNLNKSYTALESNNTDLIAENQKLKTQNQKLKTQNQQLETQMKNLTDMLQDMETERNELNVSRAQWSIDQYCPIDKAVRQCKSCQVGWLQDQSSCYVILDVRPPNQKTWDEAQADCKERNSELAVINNRQEKAYIRGRSWNRTGISGYWIGLRVVDGKWTWVDGSDLTEISWIQPETPTEGHCAISVPTNIPNNGLKSVNCSDRNAWICEKKALRLFELKG</sequence>
<reference evidence="7" key="2">
    <citation type="submission" date="2025-08" db="UniProtKB">
        <authorList>
            <consortium name="Ensembl"/>
        </authorList>
    </citation>
    <scope>IDENTIFICATION</scope>
</reference>
<proteinExistence type="predicted"/>
<keyword evidence="2" id="KW-0430">Lectin</keyword>
<feature type="domain" description="C-type lectin" evidence="6">
    <location>
        <begin position="203"/>
        <end position="322"/>
    </location>
</feature>
<evidence type="ECO:0000313" key="7">
    <source>
        <dbReference type="Ensembl" id="ENSSAUP00010030385.1"/>
    </source>
</evidence>
<keyword evidence="5" id="KW-0472">Membrane</keyword>
<evidence type="ECO:0000256" key="4">
    <source>
        <dbReference type="SAM" id="Coils"/>
    </source>
</evidence>
<organism evidence="7 8">
    <name type="scientific">Sparus aurata</name>
    <name type="common">Gilthead sea bream</name>
    <dbReference type="NCBI Taxonomy" id="8175"/>
    <lineage>
        <taxon>Eukaryota</taxon>
        <taxon>Metazoa</taxon>
        <taxon>Chordata</taxon>
        <taxon>Craniata</taxon>
        <taxon>Vertebrata</taxon>
        <taxon>Euteleostomi</taxon>
        <taxon>Actinopterygii</taxon>
        <taxon>Neopterygii</taxon>
        <taxon>Teleostei</taxon>
        <taxon>Neoteleostei</taxon>
        <taxon>Acanthomorphata</taxon>
        <taxon>Eupercaria</taxon>
        <taxon>Spariformes</taxon>
        <taxon>Sparidae</taxon>
        <taxon>Sparus</taxon>
    </lineage>
</organism>
<dbReference type="InterPro" id="IPR033992">
    <property type="entry name" value="NKR-like_CTLD"/>
</dbReference>
<dbReference type="Ensembl" id="ENSSAUT00010032026.1">
    <property type="protein sequence ID" value="ENSSAUP00010030385.1"/>
    <property type="gene ID" value="ENSSAUG00010013027.1"/>
</dbReference>
<keyword evidence="5" id="KW-0812">Transmembrane</keyword>
<dbReference type="CDD" id="cd03593">
    <property type="entry name" value="CLECT_NK_receptors_like"/>
    <property type="match status" value="1"/>
</dbReference>
<evidence type="ECO:0000313" key="8">
    <source>
        <dbReference type="Proteomes" id="UP000472265"/>
    </source>
</evidence>
<dbReference type="SMART" id="SM00034">
    <property type="entry name" value="CLECT"/>
    <property type="match status" value="1"/>
</dbReference>
<keyword evidence="8" id="KW-1185">Reference proteome</keyword>
<reference evidence="7" key="3">
    <citation type="submission" date="2025-09" db="UniProtKB">
        <authorList>
            <consortium name="Ensembl"/>
        </authorList>
    </citation>
    <scope>IDENTIFICATION</scope>
</reference>
<dbReference type="SUPFAM" id="SSF56436">
    <property type="entry name" value="C-type lectin-like"/>
    <property type="match status" value="1"/>
</dbReference>
<dbReference type="Proteomes" id="UP000472265">
    <property type="component" value="Chromosome 17"/>
</dbReference>
<name>A0A671VV89_SPAAU</name>
<dbReference type="PANTHER" id="PTHR46746">
    <property type="entry name" value="KILLER CELL LECTIN-LIKE RECEPTOR SUBFAMILY F MEMBER 2"/>
    <property type="match status" value="1"/>
</dbReference>
<keyword evidence="4" id="KW-0175">Coiled coil</keyword>
<evidence type="ECO:0000256" key="3">
    <source>
        <dbReference type="ARBA" id="ARBA00023157"/>
    </source>
</evidence>
<dbReference type="InterPro" id="IPR051379">
    <property type="entry name" value="C-type_Lectin_Receptor_IMM"/>
</dbReference>
<evidence type="ECO:0000256" key="5">
    <source>
        <dbReference type="SAM" id="Phobius"/>
    </source>
</evidence>
<accession>A0A671VV89</accession>
<dbReference type="OMA" id="WIPQPEN"/>
<dbReference type="Pfam" id="PF00059">
    <property type="entry name" value="Lectin_C"/>
    <property type="match status" value="1"/>
</dbReference>
<dbReference type="AlphaFoldDB" id="A0A671VV89"/>
<dbReference type="Gene3D" id="3.10.100.10">
    <property type="entry name" value="Mannose-Binding Protein A, subunit A"/>
    <property type="match status" value="1"/>
</dbReference>
<dbReference type="GO" id="GO:0030246">
    <property type="term" value="F:carbohydrate binding"/>
    <property type="evidence" value="ECO:0007669"/>
    <property type="project" value="UniProtKB-KW"/>
</dbReference>
<reference evidence="7" key="1">
    <citation type="submission" date="2021-04" db="EMBL/GenBank/DDBJ databases">
        <authorList>
            <consortium name="Wellcome Sanger Institute Data Sharing"/>
        </authorList>
    </citation>
    <scope>NUCLEOTIDE SEQUENCE [LARGE SCALE GENOMIC DNA]</scope>
</reference>
<feature type="transmembrane region" description="Helical" evidence="5">
    <location>
        <begin position="46"/>
        <end position="70"/>
    </location>
</feature>
<dbReference type="InterPro" id="IPR016186">
    <property type="entry name" value="C-type_lectin-like/link_sf"/>
</dbReference>
<feature type="coiled-coil region" evidence="4">
    <location>
        <begin position="98"/>
        <end position="174"/>
    </location>
</feature>
<keyword evidence="3" id="KW-1015">Disulfide bond</keyword>